<feature type="compositionally biased region" description="Polar residues" evidence="2">
    <location>
        <begin position="290"/>
        <end position="300"/>
    </location>
</feature>
<proteinExistence type="predicted"/>
<evidence type="ECO:0000313" key="4">
    <source>
        <dbReference type="EMBL" id="CUN06323.1"/>
    </source>
</evidence>
<protein>
    <submittedName>
        <fullName evidence="4">Uncharacterized protein</fullName>
    </submittedName>
</protein>
<name>A0A173TU12_9FIRM</name>
<evidence type="ECO:0000256" key="2">
    <source>
        <dbReference type="SAM" id="MobiDB-lite"/>
    </source>
</evidence>
<dbReference type="EMBL" id="CYXM01000007">
    <property type="protein sequence ID" value="CUN06323.1"/>
    <property type="molecule type" value="Genomic_DNA"/>
</dbReference>
<feature type="region of interest" description="Disordered" evidence="2">
    <location>
        <begin position="376"/>
        <end position="442"/>
    </location>
</feature>
<keyword evidence="3" id="KW-0472">Membrane</keyword>
<reference evidence="4 5" key="1">
    <citation type="submission" date="2015-09" db="EMBL/GenBank/DDBJ databases">
        <authorList>
            <consortium name="Pathogen Informatics"/>
        </authorList>
    </citation>
    <scope>NUCLEOTIDE SEQUENCE [LARGE SCALE GENOMIC DNA]</scope>
    <source>
        <strain evidence="4 5">2789STDY5834968</strain>
    </source>
</reference>
<keyword evidence="3" id="KW-1133">Transmembrane helix</keyword>
<dbReference type="RefSeq" id="WP_055238118.1">
    <property type="nucleotide sequence ID" value="NZ_CYXM01000007.1"/>
</dbReference>
<evidence type="ECO:0000256" key="1">
    <source>
        <dbReference type="SAM" id="Coils"/>
    </source>
</evidence>
<dbReference type="OrthoDB" id="2060787at2"/>
<organism evidence="4 5">
    <name type="scientific">Agathobacter rectalis</name>
    <dbReference type="NCBI Taxonomy" id="39491"/>
    <lineage>
        <taxon>Bacteria</taxon>
        <taxon>Bacillati</taxon>
        <taxon>Bacillota</taxon>
        <taxon>Clostridia</taxon>
        <taxon>Lachnospirales</taxon>
        <taxon>Lachnospiraceae</taxon>
        <taxon>Agathobacter</taxon>
    </lineage>
</organism>
<dbReference type="Proteomes" id="UP000095673">
    <property type="component" value="Unassembled WGS sequence"/>
</dbReference>
<feature type="transmembrane region" description="Helical" evidence="3">
    <location>
        <begin position="38"/>
        <end position="60"/>
    </location>
</feature>
<evidence type="ECO:0000313" key="5">
    <source>
        <dbReference type="Proteomes" id="UP000095673"/>
    </source>
</evidence>
<dbReference type="AlphaFoldDB" id="A0A173TU12"/>
<accession>A0A173TU12</accession>
<evidence type="ECO:0000256" key="3">
    <source>
        <dbReference type="SAM" id="Phobius"/>
    </source>
</evidence>
<keyword evidence="1" id="KW-0175">Coiled coil</keyword>
<feature type="compositionally biased region" description="Acidic residues" evidence="2">
    <location>
        <begin position="319"/>
        <end position="328"/>
    </location>
</feature>
<sequence>MQDKKQKKAKIQVIFLILISTLVILADFYAIINYPKEYMLIAAITVIFMICLWGVISGFFSLSALKEDRREEQYDSIFKSEKASYLMLRKYFDEIEGKIEILQKESKIPTEDIINAQKGIAKVVINRNKENADAIMNSNEQLMETFEHLENKLKESNDFIIESQKNVIYDNLKDIMEKQQVLSDSIKDMEIRLSQAITANPIQFTANVEMPKQTIDAPQSAPAMEAIPEPESVQANESEQIPEPIPVNEPEPVVETPHVPEPEPVSETPHIPEPEPVVEPSPAAEEAVADTTNSDPNRQLSADEIAALFASANAGATEPESEPAEEVITEPVTEAPQAPEPEPVVEPSPAAEAVADTTNSDPNRQLSADEIAALFASANAGATEPESKPAEEVITEPVTDAPQAPEPEPASDPEPAKSPVVDLNNTNRNLTPDEIAALFSSM</sequence>
<feature type="region of interest" description="Disordered" evidence="2">
    <location>
        <begin position="230"/>
        <end position="364"/>
    </location>
</feature>
<feature type="coiled-coil region" evidence="1">
    <location>
        <begin position="132"/>
        <end position="159"/>
    </location>
</feature>
<keyword evidence="3" id="KW-0812">Transmembrane</keyword>
<gene>
    <name evidence="4" type="ORF">ERS852580_01817</name>
</gene>
<feature type="transmembrane region" description="Helical" evidence="3">
    <location>
        <begin position="12"/>
        <end position="32"/>
    </location>
</feature>